<dbReference type="Pfam" id="PF01521">
    <property type="entry name" value="Fe-S_biosyn"/>
    <property type="match status" value="1"/>
</dbReference>
<dbReference type="PROSITE" id="PS01152">
    <property type="entry name" value="HESB"/>
    <property type="match status" value="1"/>
</dbReference>
<dbReference type="AlphaFoldDB" id="A0A139BU55"/>
<dbReference type="Proteomes" id="UP000070578">
    <property type="component" value="Unassembled WGS sequence"/>
</dbReference>
<dbReference type="PATRIC" id="fig|1796491.3.peg.1541"/>
<dbReference type="InterPro" id="IPR050322">
    <property type="entry name" value="Fe-S_cluster_asmbl/transfer"/>
</dbReference>
<dbReference type="PANTHER" id="PTHR10072:SF41">
    <property type="entry name" value="IRON-SULFUR CLUSTER ASSEMBLY 1 HOMOLOG, MITOCHONDRIAL"/>
    <property type="match status" value="1"/>
</dbReference>
<feature type="domain" description="Core" evidence="2">
    <location>
        <begin position="1"/>
        <end position="103"/>
    </location>
</feature>
<reference evidence="3 4" key="1">
    <citation type="submission" date="2016-02" db="EMBL/GenBank/DDBJ databases">
        <authorList>
            <person name="Wen L."/>
            <person name="He K."/>
            <person name="Yang H."/>
        </authorList>
    </citation>
    <scope>NUCLEOTIDE SEQUENCE [LARGE SCALE GENOMIC DNA]</scope>
    <source>
        <strain evidence="3">ShG14-8</strain>
    </source>
</reference>
<sequence>MAITLTESAAKHIQAQVEKSGAGVGLRLGVKKSGCSGFAYTFDIAQEVLENDAVFEAFGAKVLIDTESLPFLEGTELAYVKEGLGHVFKFNNPNVKNQCGCGESFSV</sequence>
<protein>
    <submittedName>
        <fullName evidence="3">Iron-sulfur cluster assembly protein IscA</fullName>
    </submittedName>
</protein>
<comment type="similarity">
    <text evidence="1">Belongs to the HesB/IscA family.</text>
</comment>
<evidence type="ECO:0000259" key="2">
    <source>
        <dbReference type="Pfam" id="PF01521"/>
    </source>
</evidence>
<dbReference type="InterPro" id="IPR035903">
    <property type="entry name" value="HesB-like_dom_sf"/>
</dbReference>
<accession>A0A139BU55</accession>
<dbReference type="GO" id="GO:0016226">
    <property type="term" value="P:iron-sulfur cluster assembly"/>
    <property type="evidence" value="ECO:0007669"/>
    <property type="project" value="InterPro"/>
</dbReference>
<dbReference type="Gene3D" id="2.60.300.12">
    <property type="entry name" value="HesB-like domain"/>
    <property type="match status" value="1"/>
</dbReference>
<name>A0A139BU55_9PROT</name>
<evidence type="ECO:0000313" key="3">
    <source>
        <dbReference type="EMBL" id="KXS32492.1"/>
    </source>
</evidence>
<dbReference type="EMBL" id="LSLI01000028">
    <property type="protein sequence ID" value="KXS32492.1"/>
    <property type="molecule type" value="Genomic_DNA"/>
</dbReference>
<dbReference type="InterPro" id="IPR016092">
    <property type="entry name" value="ATAP"/>
</dbReference>
<dbReference type="GO" id="GO:0051537">
    <property type="term" value="F:2 iron, 2 sulfur cluster binding"/>
    <property type="evidence" value="ECO:0007669"/>
    <property type="project" value="TreeGrafter"/>
</dbReference>
<dbReference type="InterPro" id="IPR017870">
    <property type="entry name" value="FeS_cluster_insertion_CS"/>
</dbReference>
<dbReference type="InterPro" id="IPR000361">
    <property type="entry name" value="ATAP_core_dom"/>
</dbReference>
<gene>
    <name evidence="3" type="ORF">AWT59_1403</name>
</gene>
<dbReference type="PANTHER" id="PTHR10072">
    <property type="entry name" value="IRON-SULFUR CLUSTER ASSEMBLY PROTEIN"/>
    <property type="match status" value="1"/>
</dbReference>
<evidence type="ECO:0000256" key="1">
    <source>
        <dbReference type="ARBA" id="ARBA00006718"/>
    </source>
</evidence>
<dbReference type="NCBIfam" id="TIGR00049">
    <property type="entry name" value="iron-sulfur cluster assembly accessory protein"/>
    <property type="match status" value="1"/>
</dbReference>
<evidence type="ECO:0000313" key="4">
    <source>
        <dbReference type="Proteomes" id="UP000070578"/>
    </source>
</evidence>
<comment type="caution">
    <text evidence="3">The sequence shown here is derived from an EMBL/GenBank/DDBJ whole genome shotgun (WGS) entry which is preliminary data.</text>
</comment>
<proteinExistence type="inferred from homology"/>
<dbReference type="GO" id="GO:0005829">
    <property type="term" value="C:cytosol"/>
    <property type="evidence" value="ECO:0007669"/>
    <property type="project" value="TreeGrafter"/>
</dbReference>
<reference evidence="3 4" key="2">
    <citation type="submission" date="2016-03" db="EMBL/GenBank/DDBJ databases">
        <title>New uncultured bacterium of the family Gallionellaceae from acid mine drainage: description and reconstruction of genome based on metagenomic analysis of microbial community.</title>
        <authorList>
            <person name="Kadnikov V."/>
            <person name="Ivasenko D."/>
            <person name="Beletsky A."/>
            <person name="Mardanov A."/>
            <person name="Danilova E."/>
            <person name="Pimenov N."/>
            <person name="Karnachuk O."/>
            <person name="Ravin N."/>
        </authorList>
    </citation>
    <scope>NUCLEOTIDE SEQUENCE [LARGE SCALE GENOMIC DNA]</scope>
    <source>
        <strain evidence="3">ShG14-8</strain>
    </source>
</reference>
<dbReference type="SUPFAM" id="SSF89360">
    <property type="entry name" value="HesB-like domain"/>
    <property type="match status" value="1"/>
</dbReference>
<organism evidence="3 4">
    <name type="scientific">Candidatus Gallionella acididurans</name>
    <dbReference type="NCBI Taxonomy" id="1796491"/>
    <lineage>
        <taxon>Bacteria</taxon>
        <taxon>Pseudomonadati</taxon>
        <taxon>Pseudomonadota</taxon>
        <taxon>Betaproteobacteria</taxon>
        <taxon>Nitrosomonadales</taxon>
        <taxon>Gallionellaceae</taxon>
        <taxon>Gallionella</taxon>
    </lineage>
</organism>